<feature type="region of interest" description="Disordered" evidence="1">
    <location>
        <begin position="67"/>
        <end position="96"/>
    </location>
</feature>
<evidence type="ECO:0000313" key="2">
    <source>
        <dbReference type="EMBL" id="ACL58184.1"/>
    </source>
</evidence>
<protein>
    <submittedName>
        <fullName evidence="2">Uncharacterized protein</fullName>
    </submittedName>
</protein>
<dbReference type="OrthoDB" id="8004846at2"/>
<dbReference type="HOGENOM" id="CLU_168929_0_0_5"/>
<dbReference type="AlphaFoldDB" id="B8IKZ6"/>
<dbReference type="RefSeq" id="WP_015929847.1">
    <property type="nucleotide sequence ID" value="NC_011894.1"/>
</dbReference>
<organism evidence="2 3">
    <name type="scientific">Methylobacterium nodulans (strain LMG 21967 / CNCM I-2342 / ORS 2060)</name>
    <dbReference type="NCBI Taxonomy" id="460265"/>
    <lineage>
        <taxon>Bacteria</taxon>
        <taxon>Pseudomonadati</taxon>
        <taxon>Pseudomonadota</taxon>
        <taxon>Alphaproteobacteria</taxon>
        <taxon>Hyphomicrobiales</taxon>
        <taxon>Methylobacteriaceae</taxon>
        <taxon>Methylobacterium</taxon>
    </lineage>
</organism>
<evidence type="ECO:0000313" key="3">
    <source>
        <dbReference type="Proteomes" id="UP000008207"/>
    </source>
</evidence>
<reference evidence="2 3" key="1">
    <citation type="submission" date="2009-01" db="EMBL/GenBank/DDBJ databases">
        <title>Complete sequence of chromosome of Methylobacterium nodulans ORS 2060.</title>
        <authorList>
            <consortium name="US DOE Joint Genome Institute"/>
            <person name="Lucas S."/>
            <person name="Copeland A."/>
            <person name="Lapidus A."/>
            <person name="Glavina del Rio T."/>
            <person name="Dalin E."/>
            <person name="Tice H."/>
            <person name="Bruce D."/>
            <person name="Goodwin L."/>
            <person name="Pitluck S."/>
            <person name="Sims D."/>
            <person name="Brettin T."/>
            <person name="Detter J.C."/>
            <person name="Han C."/>
            <person name="Larimer F."/>
            <person name="Land M."/>
            <person name="Hauser L."/>
            <person name="Kyrpides N."/>
            <person name="Ivanova N."/>
            <person name="Marx C.J."/>
            <person name="Richardson P."/>
        </authorList>
    </citation>
    <scope>NUCLEOTIDE SEQUENCE [LARGE SCALE GENOMIC DNA]</scope>
    <source>
        <strain evidence="3">LMG 21967 / CNCM I-2342 / ORS 2060</strain>
    </source>
</reference>
<accession>B8IKZ6</accession>
<keyword evidence="3" id="KW-1185">Reference proteome</keyword>
<sequence>MVRTASPTTAPVSRYGGRRHAIISTDRFPADLPFPGIALRLRCSACGSREVGVMRDMLAHDARMHAETGWGTGSAGPLPAHDKAVGRDVPWPDEEG</sequence>
<dbReference type="Proteomes" id="UP000008207">
    <property type="component" value="Chromosome"/>
</dbReference>
<proteinExistence type="predicted"/>
<evidence type="ECO:0000256" key="1">
    <source>
        <dbReference type="SAM" id="MobiDB-lite"/>
    </source>
</evidence>
<gene>
    <name evidence="2" type="ordered locus">Mnod_3261</name>
</gene>
<name>B8IKZ6_METNO</name>
<dbReference type="EMBL" id="CP001349">
    <property type="protein sequence ID" value="ACL58184.1"/>
    <property type="molecule type" value="Genomic_DNA"/>
</dbReference>
<dbReference type="KEGG" id="mno:Mnod_3261"/>